<proteinExistence type="predicted"/>
<accession>A0AAV9W5R0</accession>
<dbReference type="EMBL" id="JAVHJL010000005">
    <property type="protein sequence ID" value="KAK6502923.1"/>
    <property type="molecule type" value="Genomic_DNA"/>
</dbReference>
<gene>
    <name evidence="1" type="ORF">TWF481_007964</name>
</gene>
<evidence type="ECO:0000313" key="2">
    <source>
        <dbReference type="Proteomes" id="UP001370758"/>
    </source>
</evidence>
<evidence type="ECO:0000313" key="1">
    <source>
        <dbReference type="EMBL" id="KAK6502923.1"/>
    </source>
</evidence>
<organism evidence="1 2">
    <name type="scientific">Arthrobotrys musiformis</name>
    <dbReference type="NCBI Taxonomy" id="47236"/>
    <lineage>
        <taxon>Eukaryota</taxon>
        <taxon>Fungi</taxon>
        <taxon>Dikarya</taxon>
        <taxon>Ascomycota</taxon>
        <taxon>Pezizomycotina</taxon>
        <taxon>Orbiliomycetes</taxon>
        <taxon>Orbiliales</taxon>
        <taxon>Orbiliaceae</taxon>
        <taxon>Arthrobotrys</taxon>
    </lineage>
</organism>
<sequence length="123" mass="13820">MDFELTGAPLVLPQPQVGCAPNPLPPVQSTIRQGPTEIPEAANFLQQWVLSTTGGNQRVTHSIVPEEASVLREDWNTAVHHVYWPFGYVCLYFPDTNEAVEFHTEEEMWEDAPRDEEGDVIMG</sequence>
<dbReference type="Proteomes" id="UP001370758">
    <property type="component" value="Unassembled WGS sequence"/>
</dbReference>
<keyword evidence="2" id="KW-1185">Reference proteome</keyword>
<protein>
    <submittedName>
        <fullName evidence="1">Uncharacterized protein</fullName>
    </submittedName>
</protein>
<name>A0AAV9W5R0_9PEZI</name>
<dbReference type="AlphaFoldDB" id="A0AAV9W5R0"/>
<reference evidence="1 2" key="1">
    <citation type="submission" date="2023-08" db="EMBL/GenBank/DDBJ databases">
        <authorList>
            <person name="Palmer J.M."/>
        </authorList>
    </citation>
    <scope>NUCLEOTIDE SEQUENCE [LARGE SCALE GENOMIC DNA]</scope>
    <source>
        <strain evidence="1 2">TWF481</strain>
    </source>
</reference>
<comment type="caution">
    <text evidence="1">The sequence shown here is derived from an EMBL/GenBank/DDBJ whole genome shotgun (WGS) entry which is preliminary data.</text>
</comment>